<comment type="caution">
    <text evidence="6">The sequence shown here is derived from an EMBL/GenBank/DDBJ whole genome shotgun (WGS) entry which is preliminary data.</text>
</comment>
<dbReference type="EMBL" id="JANEYF010000012">
    <property type="protein sequence ID" value="KAJ8972799.1"/>
    <property type="molecule type" value="Genomic_DNA"/>
</dbReference>
<dbReference type="Gene3D" id="3.90.180.10">
    <property type="entry name" value="Medium-chain alcohol dehydrogenases, catalytic domain"/>
    <property type="match status" value="1"/>
</dbReference>
<comment type="similarity">
    <text evidence="2">Belongs to the zinc-containing alcohol dehydrogenase family. Quinone oxidoreductase subfamily.</text>
</comment>
<evidence type="ECO:0000313" key="7">
    <source>
        <dbReference type="Proteomes" id="UP001162156"/>
    </source>
</evidence>
<dbReference type="Gene3D" id="3.40.50.720">
    <property type="entry name" value="NAD(P)-binding Rossmann-like Domain"/>
    <property type="match status" value="1"/>
</dbReference>
<dbReference type="SUPFAM" id="SSF51735">
    <property type="entry name" value="NAD(P)-binding Rossmann-fold domains"/>
    <property type="match status" value="1"/>
</dbReference>
<dbReference type="InterPro" id="IPR050700">
    <property type="entry name" value="YIM1/Zinc_Alcohol_DH_Fams"/>
</dbReference>
<comment type="subcellular location">
    <subcellularLocation>
        <location evidence="1">Mitochondrion</location>
    </subcellularLocation>
</comment>
<accession>A0AAV8ZY36</accession>
<evidence type="ECO:0000256" key="3">
    <source>
        <dbReference type="ARBA" id="ARBA00022946"/>
    </source>
</evidence>
<reference evidence="6" key="1">
    <citation type="journal article" date="2023" name="Insect Mol. Biol.">
        <title>Genome sequencing provides insights into the evolution of gene families encoding plant cell wall-degrading enzymes in longhorned beetles.</title>
        <authorList>
            <person name="Shin N.R."/>
            <person name="Okamura Y."/>
            <person name="Kirsch R."/>
            <person name="Pauchet Y."/>
        </authorList>
    </citation>
    <scope>NUCLEOTIDE SEQUENCE</scope>
    <source>
        <strain evidence="6">RBIC_L_NR</strain>
    </source>
</reference>
<keyword evidence="5" id="KW-0496">Mitochondrion</keyword>
<evidence type="ECO:0000256" key="4">
    <source>
        <dbReference type="ARBA" id="ARBA00023002"/>
    </source>
</evidence>
<dbReference type="FunFam" id="3.40.50.720:FF:000147">
    <property type="entry name" value="Reticulon-4-interacting protein 1 homolog, mitochondrial"/>
    <property type="match status" value="1"/>
</dbReference>
<organism evidence="6 7">
    <name type="scientific">Rhamnusium bicolor</name>
    <dbReference type="NCBI Taxonomy" id="1586634"/>
    <lineage>
        <taxon>Eukaryota</taxon>
        <taxon>Metazoa</taxon>
        <taxon>Ecdysozoa</taxon>
        <taxon>Arthropoda</taxon>
        <taxon>Hexapoda</taxon>
        <taxon>Insecta</taxon>
        <taxon>Pterygota</taxon>
        <taxon>Neoptera</taxon>
        <taxon>Endopterygota</taxon>
        <taxon>Coleoptera</taxon>
        <taxon>Polyphaga</taxon>
        <taxon>Cucujiformia</taxon>
        <taxon>Chrysomeloidea</taxon>
        <taxon>Cerambycidae</taxon>
        <taxon>Lepturinae</taxon>
        <taxon>Rhagiini</taxon>
        <taxon>Rhamnusium</taxon>
    </lineage>
</organism>
<keyword evidence="4" id="KW-0560">Oxidoreductase</keyword>
<keyword evidence="3" id="KW-0809">Transit peptide</keyword>
<proteinExistence type="inferred from homology"/>
<dbReference type="GO" id="GO:0005739">
    <property type="term" value="C:mitochondrion"/>
    <property type="evidence" value="ECO:0007669"/>
    <property type="project" value="UniProtKB-SubCell"/>
</dbReference>
<name>A0AAV8ZY36_9CUCU</name>
<keyword evidence="7" id="KW-1185">Reference proteome</keyword>
<dbReference type="PANTHER" id="PTHR11695:SF294">
    <property type="entry name" value="RETICULON-4-INTERACTING PROTEIN 1, MITOCHONDRIAL"/>
    <property type="match status" value="1"/>
</dbReference>
<evidence type="ECO:0000256" key="2">
    <source>
        <dbReference type="ARBA" id="ARBA00010371"/>
    </source>
</evidence>
<dbReference type="InterPro" id="IPR036291">
    <property type="entry name" value="NAD(P)-bd_dom_sf"/>
</dbReference>
<dbReference type="AlphaFoldDB" id="A0AAV8ZY36"/>
<dbReference type="PANTHER" id="PTHR11695">
    <property type="entry name" value="ALCOHOL DEHYDROGENASE RELATED"/>
    <property type="match status" value="1"/>
</dbReference>
<gene>
    <name evidence="6" type="ORF">NQ314_000035</name>
</gene>
<evidence type="ECO:0000256" key="1">
    <source>
        <dbReference type="ARBA" id="ARBA00004173"/>
    </source>
</evidence>
<evidence type="ECO:0000313" key="6">
    <source>
        <dbReference type="EMBL" id="KAJ8972799.1"/>
    </source>
</evidence>
<sequence length="207" mass="23216">MTAWSSLFIFGNLLLKQKKGLRVLILGASGGVGTQAIQLLKSQDCSVFGTCSTDAVSMVQCLGADRVFNYKDQDFEKQIELEGRYHIILDCAKVGYQNISESWQYDSYISLNSPLLLNTDKYGLMAGLVYSANNLLEANLNRFGRGSIVKWAFFVPSHQGFEFINELICSEKIKPVIHKCFKFEKLPDALKALSEGHLRGKIVIDYK</sequence>
<dbReference type="Pfam" id="PF13602">
    <property type="entry name" value="ADH_zinc_N_2"/>
    <property type="match status" value="1"/>
</dbReference>
<dbReference type="GO" id="GO:0016491">
    <property type="term" value="F:oxidoreductase activity"/>
    <property type="evidence" value="ECO:0007669"/>
    <property type="project" value="UniProtKB-KW"/>
</dbReference>
<protein>
    <submittedName>
        <fullName evidence="6">Uncharacterized protein</fullName>
    </submittedName>
</protein>
<evidence type="ECO:0000256" key="5">
    <source>
        <dbReference type="ARBA" id="ARBA00023128"/>
    </source>
</evidence>
<dbReference type="Proteomes" id="UP001162156">
    <property type="component" value="Unassembled WGS sequence"/>
</dbReference>